<feature type="region of interest" description="Disordered" evidence="2">
    <location>
        <begin position="1"/>
        <end position="20"/>
    </location>
</feature>
<keyword evidence="5" id="KW-1185">Reference proteome</keyword>
<keyword evidence="1" id="KW-0195">Cyclin</keyword>
<comment type="similarity">
    <text evidence="1">Belongs to the cyclin family.</text>
</comment>
<proteinExistence type="inferred from homology"/>
<dbReference type="Pfam" id="PF00134">
    <property type="entry name" value="Cyclin_N"/>
    <property type="match status" value="1"/>
</dbReference>
<dbReference type="OrthoDB" id="10264655at2759"/>
<dbReference type="CDD" id="cd20532">
    <property type="entry name" value="CYCLIN_CCNL_rpt1"/>
    <property type="match status" value="1"/>
</dbReference>
<evidence type="ECO:0000256" key="2">
    <source>
        <dbReference type="SAM" id="MobiDB-lite"/>
    </source>
</evidence>
<evidence type="ECO:0000313" key="5">
    <source>
        <dbReference type="Proteomes" id="UP000310189"/>
    </source>
</evidence>
<sequence>MLLPALASSEQASASPSREHGISEELEQALRIRGAALVASAGYLCKVPQATICTAQVLLQRFYFVSSLYNFSVADIAMGALYLSSKLEESPVSLRDVLNVFHRLITADATADTEYTPMSLYGPTYYEWKDNLVVAEMQILKRLGFDVYVQQPYALLINYIKMLDVSSNHAVKQRAWSYVNDTLLTPCHVLFNSATIACACLDLACRDVGVALPATSDSSTHWYQLLDCTLEEMQCVQLWLLRTYTAISTPLYHDTRTLTSKYKLRDYVH</sequence>
<dbReference type="GO" id="GO:0016538">
    <property type="term" value="F:cyclin-dependent protein serine/threonine kinase regulator activity"/>
    <property type="evidence" value="ECO:0007669"/>
    <property type="project" value="InterPro"/>
</dbReference>
<reference evidence="4 5" key="1">
    <citation type="submission" date="2019-03" db="EMBL/GenBank/DDBJ databases">
        <title>Sequencing 23 genomes of Wallemia ichthyophaga.</title>
        <authorList>
            <person name="Gostincar C."/>
        </authorList>
    </citation>
    <scope>NUCLEOTIDE SEQUENCE [LARGE SCALE GENOMIC DNA]</scope>
    <source>
        <strain evidence="4 5">EXF-5753</strain>
    </source>
</reference>
<dbReference type="InterPro" id="IPR006671">
    <property type="entry name" value="Cyclin_N"/>
</dbReference>
<dbReference type="Proteomes" id="UP000310189">
    <property type="component" value="Unassembled WGS sequence"/>
</dbReference>
<dbReference type="PANTHER" id="PTHR10026">
    <property type="entry name" value="CYCLIN"/>
    <property type="match status" value="1"/>
</dbReference>
<comment type="caution">
    <text evidence="4">The sequence shown here is derived from an EMBL/GenBank/DDBJ whole genome shotgun (WGS) entry which is preliminary data.</text>
</comment>
<evidence type="ECO:0000259" key="3">
    <source>
        <dbReference type="SMART" id="SM00385"/>
    </source>
</evidence>
<dbReference type="PIRSF" id="PIRSF036580">
    <property type="entry name" value="Cyclin_L"/>
    <property type="match status" value="1"/>
</dbReference>
<dbReference type="GO" id="GO:0006357">
    <property type="term" value="P:regulation of transcription by RNA polymerase II"/>
    <property type="evidence" value="ECO:0007669"/>
    <property type="project" value="InterPro"/>
</dbReference>
<dbReference type="InterPro" id="IPR043198">
    <property type="entry name" value="Cyclin/Ssn8"/>
</dbReference>
<organism evidence="4 5">
    <name type="scientific">Wallemia hederae</name>
    <dbReference type="NCBI Taxonomy" id="1540922"/>
    <lineage>
        <taxon>Eukaryota</taxon>
        <taxon>Fungi</taxon>
        <taxon>Dikarya</taxon>
        <taxon>Basidiomycota</taxon>
        <taxon>Wallemiomycotina</taxon>
        <taxon>Wallemiomycetes</taxon>
        <taxon>Wallemiales</taxon>
        <taxon>Wallemiaceae</taxon>
        <taxon>Wallemia</taxon>
    </lineage>
</organism>
<dbReference type="SUPFAM" id="SSF47954">
    <property type="entry name" value="Cyclin-like"/>
    <property type="match status" value="2"/>
</dbReference>
<name>A0A4T0FK73_9BASI</name>
<gene>
    <name evidence="4" type="ORF">E3P99_02811</name>
</gene>
<dbReference type="AlphaFoldDB" id="A0A4T0FK73"/>
<dbReference type="EMBL" id="SPNW01000043">
    <property type="protein sequence ID" value="TIA88055.1"/>
    <property type="molecule type" value="Genomic_DNA"/>
</dbReference>
<dbReference type="InterPro" id="IPR036915">
    <property type="entry name" value="Cyclin-like_sf"/>
</dbReference>
<dbReference type="Gene3D" id="1.10.472.10">
    <property type="entry name" value="Cyclin-like"/>
    <property type="match status" value="2"/>
</dbReference>
<protein>
    <recommendedName>
        <fullName evidence="3">Cyclin-like domain-containing protein</fullName>
    </recommendedName>
</protein>
<feature type="domain" description="Cyclin-like" evidence="3">
    <location>
        <begin position="154"/>
        <end position="241"/>
    </location>
</feature>
<dbReference type="InterPro" id="IPR013763">
    <property type="entry name" value="Cyclin-like_dom"/>
</dbReference>
<dbReference type="SMART" id="SM00385">
    <property type="entry name" value="CYCLIN"/>
    <property type="match status" value="2"/>
</dbReference>
<evidence type="ECO:0000313" key="4">
    <source>
        <dbReference type="EMBL" id="TIA88055.1"/>
    </source>
</evidence>
<evidence type="ECO:0000256" key="1">
    <source>
        <dbReference type="RuleBase" id="RU000383"/>
    </source>
</evidence>
<accession>A0A4T0FK73</accession>
<feature type="domain" description="Cyclin-like" evidence="3">
    <location>
        <begin position="36"/>
        <end position="141"/>
    </location>
</feature>